<reference evidence="2" key="1">
    <citation type="journal article" date="2003" name="Genome Biol.">
        <title>An integrated gene annotation and transcriptional profiling approach towards the full gene content of the Drosophila genome.</title>
        <authorList>
            <person name="Hild M."/>
            <person name="Beckmann B."/>
            <person name="Haas S.A."/>
            <person name="Koch B."/>
            <person name="Solovyev V."/>
            <person name="Busold C."/>
            <person name="Fellenberg K."/>
            <person name="Boutros M."/>
            <person name="Vingron M."/>
            <person name="Sauer F."/>
            <person name="Hoheisel J.D."/>
            <person name="Paro R."/>
        </authorList>
    </citation>
    <scope>NUCLEOTIDE SEQUENCE</scope>
</reference>
<dbReference type="AlphaFoldDB" id="Q6IIX3"/>
<proteinExistence type="predicted"/>
<feature type="region of interest" description="Disordered" evidence="1">
    <location>
        <begin position="242"/>
        <end position="263"/>
    </location>
</feature>
<dbReference type="EMBL" id="BK002943">
    <property type="protein sequence ID" value="DAA04448.1"/>
    <property type="molecule type" value="Genomic_DNA"/>
</dbReference>
<organism evidence="2">
    <name type="scientific">Drosophila melanogaster</name>
    <name type="common">Fruit fly</name>
    <dbReference type="NCBI Taxonomy" id="7227"/>
    <lineage>
        <taxon>Eukaryota</taxon>
        <taxon>Metazoa</taxon>
        <taxon>Ecdysozoa</taxon>
        <taxon>Arthropoda</taxon>
        <taxon>Hexapoda</taxon>
        <taxon>Insecta</taxon>
        <taxon>Pterygota</taxon>
        <taxon>Neoptera</taxon>
        <taxon>Endopterygota</taxon>
        <taxon>Diptera</taxon>
        <taxon>Brachycera</taxon>
        <taxon>Muscomorpha</taxon>
        <taxon>Ephydroidea</taxon>
        <taxon>Drosophilidae</taxon>
        <taxon>Drosophila</taxon>
        <taxon>Sophophora</taxon>
    </lineage>
</organism>
<protein>
    <submittedName>
        <fullName evidence="2">HDC16647</fullName>
    </submittedName>
</protein>
<accession>Q6IIX3</accession>
<gene>
    <name evidence="2" type="ORF">HDC16647</name>
</gene>
<name>Q6IIX3_DROME</name>
<sequence length="319" mass="35613">METWLTILQPRSDRICQSAVIKQISRFATENHKHHNLALSTVASGAGRVFGAALAKEASNHSITFTQPSIRQVHVEKKRKWLSLVGDDGDYEQPTTKCFACHISLSCLDDSWEKLICGLRDIWRWRLFTLYILRIRHTTGKRRLCFRWTQLPATPHSKVILKNVGQLLGARHLQLYSLFSIHFLSCSPFVFGSTSCAAGEVFGGWLFVNWFSHLSLDLPVKRTRPVESMAAPPRPLCSRCHQSSTTTGRMVEGDSAAGKHGGRKERSRILGLLHLPTCAMNVLDYNRLGPSPGWILGELGTLASGGSTAKLARRSAVRR</sequence>
<evidence type="ECO:0000256" key="1">
    <source>
        <dbReference type="SAM" id="MobiDB-lite"/>
    </source>
</evidence>
<evidence type="ECO:0000313" key="2">
    <source>
        <dbReference type="EMBL" id="DAA04448.1"/>
    </source>
</evidence>